<reference evidence="2" key="1">
    <citation type="submission" date="2021-06" db="EMBL/GenBank/DDBJ databases">
        <authorList>
            <person name="Kallberg Y."/>
            <person name="Tangrot J."/>
            <person name="Rosling A."/>
        </authorList>
    </citation>
    <scope>NUCLEOTIDE SEQUENCE</scope>
    <source>
        <strain evidence="2">MA453B</strain>
    </source>
</reference>
<sequence length="70" mass="8160">MKEYRQQREAKTKDQKESKMQVTAQQVITKKAPTAVSELSKQSTSNNISEVTPKLRPKIKRPQYWKQQIG</sequence>
<evidence type="ECO:0000313" key="3">
    <source>
        <dbReference type="Proteomes" id="UP000789405"/>
    </source>
</evidence>
<evidence type="ECO:0000313" key="2">
    <source>
        <dbReference type="EMBL" id="CAG8743660.1"/>
    </source>
</evidence>
<dbReference type="AlphaFoldDB" id="A0A9N9NN35"/>
<dbReference type="Proteomes" id="UP000789405">
    <property type="component" value="Unassembled WGS sequence"/>
</dbReference>
<accession>A0A9N9NN35</accession>
<feature type="compositionally biased region" description="Basic and acidic residues" evidence="1">
    <location>
        <begin position="1"/>
        <end position="19"/>
    </location>
</feature>
<evidence type="ECO:0000256" key="1">
    <source>
        <dbReference type="SAM" id="MobiDB-lite"/>
    </source>
</evidence>
<organism evidence="2 3">
    <name type="scientific">Dentiscutata erythropus</name>
    <dbReference type="NCBI Taxonomy" id="1348616"/>
    <lineage>
        <taxon>Eukaryota</taxon>
        <taxon>Fungi</taxon>
        <taxon>Fungi incertae sedis</taxon>
        <taxon>Mucoromycota</taxon>
        <taxon>Glomeromycotina</taxon>
        <taxon>Glomeromycetes</taxon>
        <taxon>Diversisporales</taxon>
        <taxon>Gigasporaceae</taxon>
        <taxon>Dentiscutata</taxon>
    </lineage>
</organism>
<comment type="caution">
    <text evidence="2">The sequence shown here is derived from an EMBL/GenBank/DDBJ whole genome shotgun (WGS) entry which is preliminary data.</text>
</comment>
<proteinExistence type="predicted"/>
<name>A0A9N9NN35_9GLOM</name>
<feature type="region of interest" description="Disordered" evidence="1">
    <location>
        <begin position="1"/>
        <end position="23"/>
    </location>
</feature>
<feature type="compositionally biased region" description="Polar residues" evidence="1">
    <location>
        <begin position="37"/>
        <end position="50"/>
    </location>
</feature>
<gene>
    <name evidence="2" type="ORF">DERYTH_LOCUS16230</name>
</gene>
<feature type="region of interest" description="Disordered" evidence="1">
    <location>
        <begin position="37"/>
        <end position="70"/>
    </location>
</feature>
<protein>
    <submittedName>
        <fullName evidence="2">2777_t:CDS:1</fullName>
    </submittedName>
</protein>
<dbReference type="EMBL" id="CAJVPY010013941">
    <property type="protein sequence ID" value="CAG8743660.1"/>
    <property type="molecule type" value="Genomic_DNA"/>
</dbReference>
<keyword evidence="3" id="KW-1185">Reference proteome</keyword>